<feature type="repeat" description="RCC1" evidence="2">
    <location>
        <begin position="97"/>
        <end position="154"/>
    </location>
</feature>
<feature type="repeat" description="RCC1" evidence="2">
    <location>
        <begin position="286"/>
        <end position="339"/>
    </location>
</feature>
<dbReference type="InterPro" id="IPR000408">
    <property type="entry name" value="Reg_chr_condens"/>
</dbReference>
<dbReference type="PANTHER" id="PTHR22870:SF408">
    <property type="entry name" value="OS09G0560450 PROTEIN"/>
    <property type="match status" value="1"/>
</dbReference>
<evidence type="ECO:0000313" key="6">
    <source>
        <dbReference type="Proteomes" id="UP001586593"/>
    </source>
</evidence>
<dbReference type="Gene3D" id="2.130.10.30">
    <property type="entry name" value="Regulator of chromosome condensation 1/beta-lactamase-inhibitor protein II"/>
    <property type="match status" value="1"/>
</dbReference>
<organism evidence="5 6">
    <name type="scientific">Phialemonium thermophilum</name>
    <dbReference type="NCBI Taxonomy" id="223376"/>
    <lineage>
        <taxon>Eukaryota</taxon>
        <taxon>Fungi</taxon>
        <taxon>Dikarya</taxon>
        <taxon>Ascomycota</taxon>
        <taxon>Pezizomycotina</taxon>
        <taxon>Sordariomycetes</taxon>
        <taxon>Sordariomycetidae</taxon>
        <taxon>Cephalothecales</taxon>
        <taxon>Cephalothecaceae</taxon>
        <taxon>Phialemonium</taxon>
    </lineage>
</organism>
<dbReference type="SUPFAM" id="SSF50985">
    <property type="entry name" value="RCC1/BLIP-II"/>
    <property type="match status" value="1"/>
</dbReference>
<sequence length="521" mass="56519">MPSKTPPSRSLRNRSSRKFTKMALDVTASKAKKRRLSPETQDDTIEKNEHPAKINRRHELAKSTVPATTKARVKGRATVSQRAAPDPVINKAPADVLTVLVFGNGDNGELGLGPQQREALRPRVNPYFDPHDPSKFHVVQIACGGMHTVALTATNDIVTWGVNDNYALGRDTHWDETLRDIDFDSDDGELNPLESCPAKIPAEHFPPETRFVQVAAGDSCSFVLTETGLVYGWGTFRDSNGDERFGYDSEGGLVRKQKTPVLIQGVQKVTQIACGVNHVLALDVAGNIWAWGSNEQNQFGRRLFGRDQDNLRPHQVRVCRNNAKYVASGEYHSFAVDRHDNVWAWGLNSYGEAGYTKTAGANSAILPYPRKISSLCGKSVIALAGGAHHSAAVTDDGQCLVWGRMDGGQLGISFTPQQQEDSTLIRFNDRNQPAICLRPTLVPEIGHAVWVACGTDHTIFVNKDGSAYASGFGSEGQLGLGSTDDAEVAQLIKGQALKDKVLTWAGAGGQFSIVAGPASIR</sequence>
<evidence type="ECO:0000256" key="2">
    <source>
        <dbReference type="PROSITE-ProRule" id="PRU00235"/>
    </source>
</evidence>
<dbReference type="Proteomes" id="UP001586593">
    <property type="component" value="Unassembled WGS sequence"/>
</dbReference>
<dbReference type="PROSITE" id="PS00626">
    <property type="entry name" value="RCC1_2"/>
    <property type="match status" value="4"/>
</dbReference>
<evidence type="ECO:0000256" key="3">
    <source>
        <dbReference type="SAM" id="MobiDB-lite"/>
    </source>
</evidence>
<proteinExistence type="predicted"/>
<evidence type="ECO:0000313" key="5">
    <source>
        <dbReference type="EMBL" id="KAL1877354.1"/>
    </source>
</evidence>
<feature type="compositionally biased region" description="Basic residues" evidence="3">
    <location>
        <begin position="11"/>
        <end position="20"/>
    </location>
</feature>
<dbReference type="PANTHER" id="PTHR22870">
    <property type="entry name" value="REGULATOR OF CHROMOSOME CONDENSATION"/>
    <property type="match status" value="1"/>
</dbReference>
<feature type="repeat" description="RCC1" evidence="2">
    <location>
        <begin position="228"/>
        <end position="285"/>
    </location>
</feature>
<feature type="domain" description="RCC1-like" evidence="4">
    <location>
        <begin position="99"/>
        <end position="514"/>
    </location>
</feature>
<keyword evidence="6" id="KW-1185">Reference proteome</keyword>
<feature type="compositionally biased region" description="Basic and acidic residues" evidence="3">
    <location>
        <begin position="44"/>
        <end position="55"/>
    </location>
</feature>
<feature type="repeat" description="RCC1" evidence="2">
    <location>
        <begin position="397"/>
        <end position="464"/>
    </location>
</feature>
<feature type="repeat" description="RCC1" evidence="2">
    <location>
        <begin position="155"/>
        <end position="227"/>
    </location>
</feature>
<dbReference type="InterPro" id="IPR058923">
    <property type="entry name" value="RCC1-like_dom"/>
</dbReference>
<name>A0ABR3XP30_9PEZI</name>
<evidence type="ECO:0000256" key="1">
    <source>
        <dbReference type="ARBA" id="ARBA00022737"/>
    </source>
</evidence>
<accession>A0ABR3XP30</accession>
<dbReference type="InterPro" id="IPR051210">
    <property type="entry name" value="Ub_ligase/GEF_domain"/>
</dbReference>
<evidence type="ECO:0000259" key="4">
    <source>
        <dbReference type="Pfam" id="PF25390"/>
    </source>
</evidence>
<gene>
    <name evidence="5" type="ORF">VTK73DRAFT_8727</name>
</gene>
<reference evidence="5 6" key="1">
    <citation type="journal article" date="2024" name="Commun. Biol.">
        <title>Comparative genomic analysis of thermophilic fungi reveals convergent evolutionary adaptations and gene losses.</title>
        <authorList>
            <person name="Steindorff A.S."/>
            <person name="Aguilar-Pontes M.V."/>
            <person name="Robinson A.J."/>
            <person name="Andreopoulos B."/>
            <person name="LaButti K."/>
            <person name="Kuo A."/>
            <person name="Mondo S."/>
            <person name="Riley R."/>
            <person name="Otillar R."/>
            <person name="Haridas S."/>
            <person name="Lipzen A."/>
            <person name="Grimwood J."/>
            <person name="Schmutz J."/>
            <person name="Clum A."/>
            <person name="Reid I.D."/>
            <person name="Moisan M.C."/>
            <person name="Butler G."/>
            <person name="Nguyen T.T.M."/>
            <person name="Dewar K."/>
            <person name="Conant G."/>
            <person name="Drula E."/>
            <person name="Henrissat B."/>
            <person name="Hansel C."/>
            <person name="Singer S."/>
            <person name="Hutchinson M.I."/>
            <person name="de Vries R.P."/>
            <person name="Natvig D.O."/>
            <person name="Powell A.J."/>
            <person name="Tsang A."/>
            <person name="Grigoriev I.V."/>
        </authorList>
    </citation>
    <scope>NUCLEOTIDE SEQUENCE [LARGE SCALE GENOMIC DNA]</scope>
    <source>
        <strain evidence="5 6">ATCC 24622</strain>
    </source>
</reference>
<dbReference type="PROSITE" id="PS50012">
    <property type="entry name" value="RCC1_3"/>
    <property type="match status" value="6"/>
</dbReference>
<dbReference type="PROSITE" id="PS00625">
    <property type="entry name" value="RCC1_1"/>
    <property type="match status" value="1"/>
</dbReference>
<comment type="caution">
    <text evidence="5">The sequence shown here is derived from an EMBL/GenBank/DDBJ whole genome shotgun (WGS) entry which is preliminary data.</text>
</comment>
<feature type="repeat" description="RCC1" evidence="2">
    <location>
        <begin position="340"/>
        <end position="396"/>
    </location>
</feature>
<protein>
    <recommendedName>
        <fullName evidence="4">RCC1-like domain-containing protein</fullName>
    </recommendedName>
</protein>
<dbReference type="EMBL" id="JAZHXJ010000066">
    <property type="protein sequence ID" value="KAL1877354.1"/>
    <property type="molecule type" value="Genomic_DNA"/>
</dbReference>
<dbReference type="InterPro" id="IPR009091">
    <property type="entry name" value="RCC1/BLIP-II"/>
</dbReference>
<dbReference type="PRINTS" id="PR00633">
    <property type="entry name" value="RCCNDNSATION"/>
</dbReference>
<dbReference type="Pfam" id="PF25390">
    <property type="entry name" value="WD40_RLD"/>
    <property type="match status" value="1"/>
</dbReference>
<keyword evidence="1" id="KW-0677">Repeat</keyword>
<feature type="region of interest" description="Disordered" evidence="3">
    <location>
        <begin position="1"/>
        <end position="55"/>
    </location>
</feature>